<comment type="caution">
    <text evidence="13">The sequence shown here is derived from an EMBL/GenBank/DDBJ whole genome shotgun (WGS) entry which is preliminary data.</text>
</comment>
<dbReference type="Gene3D" id="2.40.37.10">
    <property type="entry name" value="Lyase, Ornithine Decarboxylase, Chain A, domain 1"/>
    <property type="match status" value="1"/>
</dbReference>
<dbReference type="CDD" id="cd06826">
    <property type="entry name" value="PLPDE_III_AR2"/>
    <property type="match status" value="1"/>
</dbReference>
<dbReference type="PROSITE" id="PS00395">
    <property type="entry name" value="ALANINE_RACEMASE"/>
    <property type="match status" value="1"/>
</dbReference>
<sequence precursor="true">MPRFMLSTLTLALALTAMMPVANAAPLLDPTPEQPRADNQSGQANTWLEIDQTAFEANITRLQQRLAGKSQMCAVMKADAYGNGIALLIPSAIRMGITCIGVASNEEARVARAKGFKGRLMRLRSATVEEVESALRYNIEELVGNLEVARQLNQLATRKGVKLPVHLALNSAGMSRNGLEMSTTEGQQQAVDLTRLDHLNIVGIMTHFPVEEREDVLQGLARFKEQSGWLIEHGKLDRSRITLHCANTFTTLEVPEGWLDMVRPGAALYGYPVGGHNEFQRVMQFKSRVAAVNAYPAGSTISYDRTFTLSKDSLIANIPAGYSDGYRRAFSNKASVLIHGQRAPVIGKVTMNTLMVDVSGIKGVQPGDEVVLYGKQGDEEITQAELETINGALLADLYTIWGNSNPKVLKSK</sequence>
<comment type="subcellular location">
    <subcellularLocation>
        <location evidence="2 9">Periplasm</location>
    </subcellularLocation>
</comment>
<comment type="catalytic activity">
    <reaction evidence="9">
        <text>L-lysine = D-lysine</text>
        <dbReference type="Rhea" id="RHEA:22864"/>
        <dbReference type="ChEBI" id="CHEBI:32551"/>
        <dbReference type="ChEBI" id="CHEBI:32557"/>
    </reaction>
</comment>
<dbReference type="PATRIC" id="fig|294.162.peg.5309"/>
<dbReference type="EMBL" id="LJXB01000091">
    <property type="protein sequence ID" value="KPU53943.1"/>
    <property type="molecule type" value="Genomic_DNA"/>
</dbReference>
<dbReference type="EC" id="5.1.1.10" evidence="9"/>
<dbReference type="HAMAP" id="MF_02212">
    <property type="entry name" value="Bsr_racemase"/>
    <property type="match status" value="1"/>
</dbReference>
<dbReference type="SUPFAM" id="SSF51419">
    <property type="entry name" value="PLP-binding barrel"/>
    <property type="match status" value="1"/>
</dbReference>
<comment type="catalytic activity">
    <reaction evidence="9">
        <text>an L-alpha-amino acid = a D-alpha-amino acid</text>
        <dbReference type="Rhea" id="RHEA:18317"/>
        <dbReference type="ChEBI" id="CHEBI:59869"/>
        <dbReference type="ChEBI" id="CHEBI:59871"/>
        <dbReference type="EC" id="5.1.1.10"/>
    </reaction>
</comment>
<dbReference type="AlphaFoldDB" id="A0A0P8ZBH1"/>
<dbReference type="GO" id="GO:0008784">
    <property type="term" value="F:alanine racemase activity"/>
    <property type="evidence" value="ECO:0007669"/>
    <property type="project" value="InterPro"/>
</dbReference>
<feature type="chain" id="PRO_5026394507" description="Broad specificity amino-acid racemase" evidence="9">
    <location>
        <begin position="25"/>
        <end position="412"/>
    </location>
</feature>
<evidence type="ECO:0000256" key="8">
    <source>
        <dbReference type="ARBA" id="ARBA00023456"/>
    </source>
</evidence>
<comment type="similarity">
    <text evidence="8 9">Belongs to the alanine racemase family. Bsr subfamily.</text>
</comment>
<dbReference type="GO" id="GO:0047679">
    <property type="term" value="F:arginine racemase activity"/>
    <property type="evidence" value="ECO:0007669"/>
    <property type="project" value="RHEA"/>
</dbReference>
<proteinExistence type="inferred from homology"/>
<dbReference type="GO" id="GO:0005829">
    <property type="term" value="C:cytosol"/>
    <property type="evidence" value="ECO:0007669"/>
    <property type="project" value="TreeGrafter"/>
</dbReference>
<gene>
    <name evidence="13" type="primary">alr</name>
    <name evidence="13" type="ORF">AN403_930</name>
</gene>
<dbReference type="PANTHER" id="PTHR30511">
    <property type="entry name" value="ALANINE RACEMASE"/>
    <property type="match status" value="1"/>
</dbReference>
<dbReference type="InterPro" id="IPR011079">
    <property type="entry name" value="Ala_racemase_C"/>
</dbReference>
<dbReference type="NCBIfam" id="NF009879">
    <property type="entry name" value="PRK13340.1-4"/>
    <property type="match status" value="1"/>
</dbReference>
<evidence type="ECO:0000256" key="9">
    <source>
        <dbReference type="HAMAP-Rule" id="MF_02212"/>
    </source>
</evidence>
<keyword evidence="6 9" id="KW-1015">Disulfide bond</keyword>
<comment type="function">
    <text evidence="9">Amino-acid racemase able to utilize a broad range of substrates.</text>
</comment>
<protein>
    <recommendedName>
        <fullName evidence="9">Broad specificity amino-acid racemase</fullName>
        <ecNumber evidence="9">5.1.1.10</ecNumber>
    </recommendedName>
</protein>
<accession>A0A0P8ZBH1</accession>
<dbReference type="Pfam" id="PF01168">
    <property type="entry name" value="Ala_racemase_N"/>
    <property type="match status" value="1"/>
</dbReference>
<evidence type="ECO:0000256" key="1">
    <source>
        <dbReference type="ARBA" id="ARBA00001933"/>
    </source>
</evidence>
<dbReference type="GO" id="GO:0018113">
    <property type="term" value="F:lysine racemase activity"/>
    <property type="evidence" value="ECO:0007669"/>
    <property type="project" value="RHEA"/>
</dbReference>
<dbReference type="InterPro" id="IPR020622">
    <property type="entry name" value="Ala_racemase_pyridoxalP-BS"/>
</dbReference>
<feature type="domain" description="Alanine racemase C-terminal" evidence="12">
    <location>
        <begin position="282"/>
        <end position="410"/>
    </location>
</feature>
<dbReference type="SUPFAM" id="SSF50621">
    <property type="entry name" value="Alanine racemase C-terminal domain-like"/>
    <property type="match status" value="1"/>
</dbReference>
<evidence type="ECO:0000256" key="4">
    <source>
        <dbReference type="ARBA" id="ARBA00022764"/>
    </source>
</evidence>
<dbReference type="InterPro" id="IPR043698">
    <property type="entry name" value="Racemase_Bsr/Lyr"/>
</dbReference>
<evidence type="ECO:0000256" key="5">
    <source>
        <dbReference type="ARBA" id="ARBA00022898"/>
    </source>
</evidence>
<evidence type="ECO:0000256" key="3">
    <source>
        <dbReference type="ARBA" id="ARBA00022729"/>
    </source>
</evidence>
<dbReference type="Pfam" id="PF00842">
    <property type="entry name" value="Ala_racemase_C"/>
    <property type="match status" value="1"/>
</dbReference>
<keyword evidence="7 9" id="KW-0413">Isomerase</keyword>
<dbReference type="Gene3D" id="3.20.20.10">
    <property type="entry name" value="Alanine racemase"/>
    <property type="match status" value="1"/>
</dbReference>
<dbReference type="GO" id="GO:0030632">
    <property type="term" value="P:D-alanine biosynthetic process"/>
    <property type="evidence" value="ECO:0007669"/>
    <property type="project" value="TreeGrafter"/>
</dbReference>
<feature type="active site" description="Proton acceptor" evidence="9">
    <location>
        <position position="77"/>
    </location>
</feature>
<reference evidence="13 14" key="1">
    <citation type="submission" date="2015-09" db="EMBL/GenBank/DDBJ databases">
        <authorList>
            <person name="Jackson K.R."/>
            <person name="Lunt B.L."/>
            <person name="Fisher J.N.B."/>
            <person name="Gardner A.V."/>
            <person name="Bailey M.E."/>
            <person name="Deus L.M."/>
            <person name="Earl A.S."/>
            <person name="Gibby P.D."/>
            <person name="Hartmann K.A."/>
            <person name="Liu J.E."/>
            <person name="Manci A.M."/>
            <person name="Nielsen D.A."/>
            <person name="Solomon M.B."/>
            <person name="Breakwell D.P."/>
            <person name="Burnett S.H."/>
            <person name="Grose J.H."/>
        </authorList>
    </citation>
    <scope>NUCLEOTIDE SEQUENCE [LARGE SCALE GENOMIC DNA]</scope>
    <source>
        <strain evidence="13 14">S613</strain>
    </source>
</reference>
<evidence type="ECO:0000256" key="10">
    <source>
        <dbReference type="PIRSR" id="PIRSR600821-50"/>
    </source>
</evidence>
<feature type="disulfide bond" evidence="9">
    <location>
        <begin position="73"/>
        <end position="99"/>
    </location>
</feature>
<feature type="binding site" evidence="9 11">
    <location>
        <position position="176"/>
    </location>
    <ligand>
        <name>substrate</name>
    </ligand>
</feature>
<feature type="active site" description="Proton acceptor" evidence="9">
    <location>
        <position position="303"/>
    </location>
</feature>
<dbReference type="RefSeq" id="WP_081015223.1">
    <property type="nucleotide sequence ID" value="NZ_LJXB01000091.1"/>
</dbReference>
<dbReference type="PANTHER" id="PTHR30511:SF0">
    <property type="entry name" value="ALANINE RACEMASE, CATABOLIC-RELATED"/>
    <property type="match status" value="1"/>
</dbReference>
<dbReference type="NCBIfam" id="TIGR00492">
    <property type="entry name" value="alr"/>
    <property type="match status" value="1"/>
</dbReference>
<name>A0A0P8ZBH1_PSEFL</name>
<evidence type="ECO:0000313" key="13">
    <source>
        <dbReference type="EMBL" id="KPU53943.1"/>
    </source>
</evidence>
<keyword evidence="3 9" id="KW-0732">Signal</keyword>
<comment type="catalytic activity">
    <reaction evidence="9">
        <text>L-arginine = D-arginine</text>
        <dbReference type="Rhea" id="RHEA:18069"/>
        <dbReference type="ChEBI" id="CHEBI:32682"/>
        <dbReference type="ChEBI" id="CHEBI:32689"/>
    </reaction>
</comment>
<keyword evidence="4 9" id="KW-0574">Periplasm</keyword>
<evidence type="ECO:0000256" key="6">
    <source>
        <dbReference type="ARBA" id="ARBA00023157"/>
    </source>
</evidence>
<dbReference type="GO" id="GO:0030170">
    <property type="term" value="F:pyridoxal phosphate binding"/>
    <property type="evidence" value="ECO:0007669"/>
    <property type="project" value="UniProtKB-UniRule"/>
</dbReference>
<evidence type="ECO:0000256" key="11">
    <source>
        <dbReference type="PIRSR" id="PIRSR600821-52"/>
    </source>
</evidence>
<dbReference type="OrthoDB" id="9813814at2"/>
<feature type="modified residue" description="N6-(pyridoxal phosphate)lysine" evidence="9 10">
    <location>
        <position position="77"/>
    </location>
</feature>
<feature type="binding site" evidence="9 11">
    <location>
        <position position="351"/>
    </location>
    <ligand>
        <name>substrate</name>
    </ligand>
</feature>
<dbReference type="InterPro" id="IPR009006">
    <property type="entry name" value="Ala_racemase/Decarboxylase_C"/>
</dbReference>
<evidence type="ECO:0000256" key="2">
    <source>
        <dbReference type="ARBA" id="ARBA00004418"/>
    </source>
</evidence>
<evidence type="ECO:0000256" key="7">
    <source>
        <dbReference type="ARBA" id="ARBA00023235"/>
    </source>
</evidence>
<evidence type="ECO:0000313" key="14">
    <source>
        <dbReference type="Proteomes" id="UP000050349"/>
    </source>
</evidence>
<dbReference type="PRINTS" id="PR00992">
    <property type="entry name" value="ALARACEMASE"/>
</dbReference>
<evidence type="ECO:0000259" key="12">
    <source>
        <dbReference type="SMART" id="SM01005"/>
    </source>
</evidence>
<organism evidence="13 14">
    <name type="scientific">Pseudomonas fluorescens</name>
    <dbReference type="NCBI Taxonomy" id="294"/>
    <lineage>
        <taxon>Bacteria</taxon>
        <taxon>Pseudomonadati</taxon>
        <taxon>Pseudomonadota</taxon>
        <taxon>Gammaproteobacteria</taxon>
        <taxon>Pseudomonadales</taxon>
        <taxon>Pseudomonadaceae</taxon>
        <taxon>Pseudomonas</taxon>
    </lineage>
</organism>
<keyword evidence="5 9" id="KW-0663">Pyridoxal phosphate</keyword>
<dbReference type="SMART" id="SM01005">
    <property type="entry name" value="Ala_racemase_C"/>
    <property type="match status" value="1"/>
</dbReference>
<dbReference type="InterPro" id="IPR001608">
    <property type="entry name" value="Ala_racemase_N"/>
</dbReference>
<comment type="cofactor">
    <cofactor evidence="1 9 10">
        <name>pyridoxal 5'-phosphate</name>
        <dbReference type="ChEBI" id="CHEBI:597326"/>
    </cofactor>
</comment>
<dbReference type="GO" id="GO:0042597">
    <property type="term" value="C:periplasmic space"/>
    <property type="evidence" value="ECO:0007669"/>
    <property type="project" value="UniProtKB-SubCell"/>
</dbReference>
<dbReference type="InterPro" id="IPR000821">
    <property type="entry name" value="Ala_racemase"/>
</dbReference>
<dbReference type="InterPro" id="IPR029066">
    <property type="entry name" value="PLP-binding_barrel"/>
</dbReference>
<dbReference type="Proteomes" id="UP000050349">
    <property type="component" value="Unassembled WGS sequence"/>
</dbReference>
<feature type="signal peptide" evidence="9">
    <location>
        <begin position="1"/>
        <end position="24"/>
    </location>
</feature>